<dbReference type="AlphaFoldDB" id="A0A9D4GNH2"/>
<organism evidence="2 3">
    <name type="scientific">Dreissena polymorpha</name>
    <name type="common">Zebra mussel</name>
    <name type="synonym">Mytilus polymorpha</name>
    <dbReference type="NCBI Taxonomy" id="45954"/>
    <lineage>
        <taxon>Eukaryota</taxon>
        <taxon>Metazoa</taxon>
        <taxon>Spiralia</taxon>
        <taxon>Lophotrochozoa</taxon>
        <taxon>Mollusca</taxon>
        <taxon>Bivalvia</taxon>
        <taxon>Autobranchia</taxon>
        <taxon>Heteroconchia</taxon>
        <taxon>Euheterodonta</taxon>
        <taxon>Imparidentia</taxon>
        <taxon>Neoheterodontei</taxon>
        <taxon>Myida</taxon>
        <taxon>Dreissenoidea</taxon>
        <taxon>Dreissenidae</taxon>
        <taxon>Dreissena</taxon>
    </lineage>
</organism>
<proteinExistence type="predicted"/>
<reference evidence="2" key="2">
    <citation type="submission" date="2020-11" db="EMBL/GenBank/DDBJ databases">
        <authorList>
            <person name="McCartney M.A."/>
            <person name="Auch B."/>
            <person name="Kono T."/>
            <person name="Mallez S."/>
            <person name="Becker A."/>
            <person name="Gohl D.M."/>
            <person name="Silverstein K.A.T."/>
            <person name="Koren S."/>
            <person name="Bechman K.B."/>
            <person name="Herman A."/>
            <person name="Abrahante J.E."/>
            <person name="Garbe J."/>
        </authorList>
    </citation>
    <scope>NUCLEOTIDE SEQUENCE</scope>
    <source>
        <strain evidence="2">Duluth1</strain>
        <tissue evidence="2">Whole animal</tissue>
    </source>
</reference>
<feature type="domain" description="Tudor" evidence="1">
    <location>
        <begin position="50"/>
        <end position="123"/>
    </location>
</feature>
<dbReference type="Pfam" id="PF00567">
    <property type="entry name" value="TUDOR"/>
    <property type="match status" value="1"/>
</dbReference>
<protein>
    <recommendedName>
        <fullName evidence="1">Tudor domain-containing protein</fullName>
    </recommendedName>
</protein>
<reference evidence="2" key="1">
    <citation type="journal article" date="2019" name="bioRxiv">
        <title>The Genome of the Zebra Mussel, Dreissena polymorpha: A Resource for Invasive Species Research.</title>
        <authorList>
            <person name="McCartney M.A."/>
            <person name="Auch B."/>
            <person name="Kono T."/>
            <person name="Mallez S."/>
            <person name="Zhang Y."/>
            <person name="Obille A."/>
            <person name="Becker A."/>
            <person name="Abrahante J.E."/>
            <person name="Garbe J."/>
            <person name="Badalamenti J.P."/>
            <person name="Herman A."/>
            <person name="Mangelson H."/>
            <person name="Liachko I."/>
            <person name="Sullivan S."/>
            <person name="Sone E.D."/>
            <person name="Koren S."/>
            <person name="Silverstein K.A.T."/>
            <person name="Beckman K.B."/>
            <person name="Gohl D.M."/>
        </authorList>
    </citation>
    <scope>NUCLEOTIDE SEQUENCE</scope>
    <source>
        <strain evidence="2">Duluth1</strain>
        <tissue evidence="2">Whole animal</tissue>
    </source>
</reference>
<gene>
    <name evidence="2" type="ORF">DPMN_121806</name>
</gene>
<keyword evidence="3" id="KW-1185">Reference proteome</keyword>
<evidence type="ECO:0000313" key="3">
    <source>
        <dbReference type="Proteomes" id="UP000828390"/>
    </source>
</evidence>
<dbReference type="EMBL" id="JAIWYP010000005">
    <property type="protein sequence ID" value="KAH3820062.1"/>
    <property type="molecule type" value="Genomic_DNA"/>
</dbReference>
<dbReference type="InterPro" id="IPR002999">
    <property type="entry name" value="Tudor"/>
</dbReference>
<evidence type="ECO:0000313" key="2">
    <source>
        <dbReference type="EMBL" id="KAH3820062.1"/>
    </source>
</evidence>
<dbReference type="Gene3D" id="2.30.30.140">
    <property type="match status" value="1"/>
</dbReference>
<dbReference type="Proteomes" id="UP000828390">
    <property type="component" value="Unassembled WGS sequence"/>
</dbReference>
<sequence length="146" mass="16103">MYILLLQAAIKADTGSVSSMSDLDLTSLADLPLDDMTFDLDNLHLGSQGQEVMLAHIRSPGEFYVHIISQKSGQTLDLLMKNLNARFEEANRRKLMNLSKTFVCEVGKLCCAQFTQDDNFYRSVGYCGQILARSSASFKGGIPEAS</sequence>
<evidence type="ECO:0000259" key="1">
    <source>
        <dbReference type="Pfam" id="PF00567"/>
    </source>
</evidence>
<name>A0A9D4GNH2_DREPO</name>
<comment type="caution">
    <text evidence="2">The sequence shown here is derived from an EMBL/GenBank/DDBJ whole genome shotgun (WGS) entry which is preliminary data.</text>
</comment>
<accession>A0A9D4GNH2</accession>